<dbReference type="OrthoDB" id="5561496at2759"/>
<keyword evidence="2" id="KW-0732">Signal</keyword>
<dbReference type="EMBL" id="JANBPU010000255">
    <property type="protein sequence ID" value="KAJ1913543.1"/>
    <property type="molecule type" value="Genomic_DNA"/>
</dbReference>
<feature type="chain" id="PRO_5040828280" description="Expansin-like EG45 domain-containing protein" evidence="2">
    <location>
        <begin position="30"/>
        <end position="399"/>
    </location>
</feature>
<evidence type="ECO:0000256" key="1">
    <source>
        <dbReference type="SAM" id="MobiDB-lite"/>
    </source>
</evidence>
<sequence length="399" mass="42427">MSPMPKRLLGSLLTAATALTLLCSQDVAAKMSGSNAITPHNYIDMGADALANNPPSCGMPYGTLDIGRITAVQAMNTGSECGTCLRVVAKKSDCGATPPIPYKDYNGSIDTDKFLDDQANYQSNQLASLAAGKHRRGQYHQRRHNVKRDGGDDGEYRWVYVLAVDTGGQGLDMSLVSFTALFQQPSNPAQATWSPVDKSFCYGIQRNKREEGSQSHSTVKQIKVYTGSDPDSHDPTSDNNSSNDIGDKKDDDNGSQKQEQQQQPPSQSNKSAVTTNNPIKNNADNDKDSSSSPDNNNSSNNSEVPKQQDQNLRNGGAPNNNTNATTLPGVNGGVAVGGQTNQNQNSTSPSKLADNSNSNGGSSDQEGSATPSHFYQSNFNALSTAISASCLAIVMMSLF</sequence>
<name>A0A9W7ZU06_9FUNG</name>
<evidence type="ECO:0008006" key="5">
    <source>
        <dbReference type="Google" id="ProtNLM"/>
    </source>
</evidence>
<feature type="signal peptide" evidence="2">
    <location>
        <begin position="1"/>
        <end position="29"/>
    </location>
</feature>
<feature type="compositionally biased region" description="Low complexity" evidence="1">
    <location>
        <begin position="311"/>
        <end position="329"/>
    </location>
</feature>
<proteinExistence type="predicted"/>
<feature type="compositionally biased region" description="Low complexity" evidence="1">
    <location>
        <begin position="255"/>
        <end position="271"/>
    </location>
</feature>
<dbReference type="Proteomes" id="UP001150538">
    <property type="component" value="Unassembled WGS sequence"/>
</dbReference>
<accession>A0A9W7ZU06</accession>
<gene>
    <name evidence="3" type="ORF">H4219_005167</name>
</gene>
<evidence type="ECO:0000313" key="3">
    <source>
        <dbReference type="EMBL" id="KAJ1913543.1"/>
    </source>
</evidence>
<feature type="compositionally biased region" description="Basic and acidic residues" evidence="1">
    <location>
        <begin position="245"/>
        <end position="254"/>
    </location>
</feature>
<organism evidence="3 4">
    <name type="scientific">Mycoemilia scoparia</name>
    <dbReference type="NCBI Taxonomy" id="417184"/>
    <lineage>
        <taxon>Eukaryota</taxon>
        <taxon>Fungi</taxon>
        <taxon>Fungi incertae sedis</taxon>
        <taxon>Zoopagomycota</taxon>
        <taxon>Kickxellomycotina</taxon>
        <taxon>Kickxellomycetes</taxon>
        <taxon>Kickxellales</taxon>
        <taxon>Kickxellaceae</taxon>
        <taxon>Mycoemilia</taxon>
    </lineage>
</organism>
<feature type="compositionally biased region" description="Polar residues" evidence="1">
    <location>
        <begin position="338"/>
        <end position="354"/>
    </location>
</feature>
<feature type="region of interest" description="Disordered" evidence="1">
    <location>
        <begin position="225"/>
        <end position="372"/>
    </location>
</feature>
<protein>
    <recommendedName>
        <fullName evidence="5">Expansin-like EG45 domain-containing protein</fullName>
    </recommendedName>
</protein>
<reference evidence="3" key="1">
    <citation type="submission" date="2022-07" db="EMBL/GenBank/DDBJ databases">
        <title>Phylogenomic reconstructions and comparative analyses of Kickxellomycotina fungi.</title>
        <authorList>
            <person name="Reynolds N.K."/>
            <person name="Stajich J.E."/>
            <person name="Barry K."/>
            <person name="Grigoriev I.V."/>
            <person name="Crous P."/>
            <person name="Smith M.E."/>
        </authorList>
    </citation>
    <scope>NUCLEOTIDE SEQUENCE</scope>
    <source>
        <strain evidence="3">NBRC 100468</strain>
    </source>
</reference>
<comment type="caution">
    <text evidence="3">The sequence shown here is derived from an EMBL/GenBank/DDBJ whole genome shotgun (WGS) entry which is preliminary data.</text>
</comment>
<feature type="compositionally biased region" description="Low complexity" evidence="1">
    <location>
        <begin position="290"/>
        <end position="302"/>
    </location>
</feature>
<dbReference type="AlphaFoldDB" id="A0A9W7ZU06"/>
<evidence type="ECO:0000313" key="4">
    <source>
        <dbReference type="Proteomes" id="UP001150538"/>
    </source>
</evidence>
<keyword evidence="4" id="KW-1185">Reference proteome</keyword>
<evidence type="ECO:0000256" key="2">
    <source>
        <dbReference type="SAM" id="SignalP"/>
    </source>
</evidence>